<keyword evidence="4" id="KW-1185">Reference proteome</keyword>
<dbReference type="Gene3D" id="2.10.300.10">
    <property type="entry name" value="Porin MspA ribbon domain"/>
    <property type="match status" value="1"/>
</dbReference>
<dbReference type="AlphaFoldDB" id="A0A848KIX7"/>
<dbReference type="InterPro" id="IPR036435">
    <property type="entry name" value="Leukocidin/porin_MspA_sf"/>
</dbReference>
<accession>A0A848KIX7</accession>
<evidence type="ECO:0000256" key="2">
    <source>
        <dbReference type="SAM" id="SignalP"/>
    </source>
</evidence>
<evidence type="ECO:0000313" key="3">
    <source>
        <dbReference type="EMBL" id="NMN99033.1"/>
    </source>
</evidence>
<reference evidence="3 4" key="2">
    <citation type="submission" date="2020-06" db="EMBL/GenBank/DDBJ databases">
        <title>Antribacter stalactiti gen. nov., sp. nov., a new member of the family Nacardiaceae isolated from a cave.</title>
        <authorList>
            <person name="Kim I.S."/>
        </authorList>
    </citation>
    <scope>NUCLEOTIDE SEQUENCE [LARGE SCALE GENOMIC DNA]</scope>
    <source>
        <strain evidence="3 4">YC2-7</strain>
    </source>
</reference>
<dbReference type="Pfam" id="PF09203">
    <property type="entry name" value="MspA"/>
    <property type="match status" value="1"/>
</dbReference>
<name>A0A848KIX7_9NOCA</name>
<dbReference type="InterPro" id="IPR015286">
    <property type="entry name" value="Porin_fam_mycobact-type"/>
</dbReference>
<feature type="chain" id="PRO_5032830161" evidence="2">
    <location>
        <begin position="25"/>
        <end position="201"/>
    </location>
</feature>
<dbReference type="SUPFAM" id="SSF56959">
    <property type="entry name" value="Leukocidin-like"/>
    <property type="match status" value="1"/>
</dbReference>
<evidence type="ECO:0000313" key="4">
    <source>
        <dbReference type="Proteomes" id="UP000535543"/>
    </source>
</evidence>
<proteinExistence type="predicted"/>
<reference evidence="3 4" key="1">
    <citation type="submission" date="2019-05" db="EMBL/GenBank/DDBJ databases">
        <authorList>
            <person name="Lee S.D."/>
        </authorList>
    </citation>
    <scope>NUCLEOTIDE SEQUENCE [LARGE SCALE GENOMIC DNA]</scope>
    <source>
        <strain evidence="3 4">YC2-7</strain>
    </source>
</reference>
<dbReference type="EMBL" id="VCQU01000014">
    <property type="protein sequence ID" value="NMN99033.1"/>
    <property type="molecule type" value="Genomic_DNA"/>
</dbReference>
<protein>
    <submittedName>
        <fullName evidence="3">Porin</fullName>
    </submittedName>
</protein>
<feature type="signal peptide" evidence="2">
    <location>
        <begin position="1"/>
        <end position="24"/>
    </location>
</feature>
<dbReference type="Gene3D" id="2.60.40.1650">
    <property type="entry name" value="Porin MspA (Ig-like beta-sandwich domain)"/>
    <property type="match status" value="1"/>
</dbReference>
<dbReference type="Proteomes" id="UP000535543">
    <property type="component" value="Unassembled WGS sequence"/>
</dbReference>
<comment type="caution">
    <text evidence="3">The sequence shown here is derived from an EMBL/GenBank/DDBJ whole genome shotgun (WGS) entry which is preliminary data.</text>
</comment>
<gene>
    <name evidence="3" type="ORF">FGL95_28770</name>
</gene>
<sequence>MRAIAIAAVAAAGVALTNNGTASAGIDGSSSIVDGNGVRIEAQTVDTNISFVPPLDGNPLSREFFHSGRAGFVAADNFDGTITIGYQIGFPATGSGRVYFKAQTPELEVDFGNNFGTPRAALLLSHLIPVAGFEVGASFGPGIVSVDVASGSIKGGSGTIAIGGIHGTVTGVLGQTSIRPYVKVVSSHGDTVVTYGPIFRN</sequence>
<keyword evidence="1 2" id="KW-0732">Signal</keyword>
<evidence type="ECO:0000256" key="1">
    <source>
        <dbReference type="ARBA" id="ARBA00022729"/>
    </source>
</evidence>
<organism evidence="3 4">
    <name type="scientific">Antrihabitans stalactiti</name>
    <dbReference type="NCBI Taxonomy" id="2584121"/>
    <lineage>
        <taxon>Bacteria</taxon>
        <taxon>Bacillati</taxon>
        <taxon>Actinomycetota</taxon>
        <taxon>Actinomycetes</taxon>
        <taxon>Mycobacteriales</taxon>
        <taxon>Nocardiaceae</taxon>
        <taxon>Antrihabitans</taxon>
    </lineage>
</organism>